<comment type="caution">
    <text evidence="1">The sequence shown here is derived from an EMBL/GenBank/DDBJ whole genome shotgun (WGS) entry which is preliminary data.</text>
</comment>
<keyword evidence="2" id="KW-1185">Reference proteome</keyword>
<dbReference type="Proteomes" id="UP000316759">
    <property type="component" value="Unassembled WGS sequence"/>
</dbReference>
<gene>
    <name evidence="1" type="ORF">FGIG_06606</name>
</gene>
<dbReference type="OrthoDB" id="10596267at2759"/>
<name>A0A504Z245_FASGI</name>
<dbReference type="AlphaFoldDB" id="A0A504Z245"/>
<reference evidence="1 2" key="1">
    <citation type="submission" date="2019-04" db="EMBL/GenBank/DDBJ databases">
        <title>Annotation for the trematode Fasciola gigantica.</title>
        <authorList>
            <person name="Choi Y.-J."/>
        </authorList>
    </citation>
    <scope>NUCLEOTIDE SEQUENCE [LARGE SCALE GENOMIC DNA]</scope>
    <source>
        <strain evidence="1">Uganda_cow_1</strain>
    </source>
</reference>
<organism evidence="1 2">
    <name type="scientific">Fasciola gigantica</name>
    <name type="common">Giant liver fluke</name>
    <dbReference type="NCBI Taxonomy" id="46835"/>
    <lineage>
        <taxon>Eukaryota</taxon>
        <taxon>Metazoa</taxon>
        <taxon>Spiralia</taxon>
        <taxon>Lophotrochozoa</taxon>
        <taxon>Platyhelminthes</taxon>
        <taxon>Trematoda</taxon>
        <taxon>Digenea</taxon>
        <taxon>Plagiorchiida</taxon>
        <taxon>Echinostomata</taxon>
        <taxon>Echinostomatoidea</taxon>
        <taxon>Fasciolidae</taxon>
        <taxon>Fasciola</taxon>
    </lineage>
</organism>
<evidence type="ECO:0000313" key="1">
    <source>
        <dbReference type="EMBL" id="TPP67744.1"/>
    </source>
</evidence>
<protein>
    <submittedName>
        <fullName evidence="1">Uncharacterized protein</fullName>
    </submittedName>
</protein>
<evidence type="ECO:0000313" key="2">
    <source>
        <dbReference type="Proteomes" id="UP000316759"/>
    </source>
</evidence>
<dbReference type="STRING" id="46835.A0A504Z245"/>
<proteinExistence type="predicted"/>
<accession>A0A504Z245</accession>
<dbReference type="EMBL" id="SUNJ01000322">
    <property type="protein sequence ID" value="TPP67744.1"/>
    <property type="molecule type" value="Genomic_DNA"/>
</dbReference>
<sequence>MCSPTESRVLRCDLGGPVHCRLLTGHCTDIFQLVVERDFHVFLFDQRNLTAVPVLEHISSSVGDGRKPYFVLGDTREPKTIPDEHPLVSVSCQFSRDVSSRSAYTLLSATVGDLHLVTTPDLFNWFSWTVSDHQHRHSVNPVHAEPFPSVRLKRTVVGWNDPTCNLFDPASFRQSSPLVHLSQPGHVVSAAQVLKSFESEPHPIPYTRKSGSQTLSNAAPSTRVSGFVALERFFAGKYRLFECSDVQLSILPCTLTILTHSLPPVPLNKRDPITDPGYFTVTGISLCKPFLSHLGSSSPVQLRISHLTLDNTVRSRCSSMPSVGSHPSCVCGLVSVEQNWAKAVRQLPLLEAKKAAHSTPWVLQTIGIQLAAGNHIIFNTSIVASLDCRSVSTHSRSTSDVPDILQWCIHMLLSCEELPSRLNSGPVPSFDHLLACVVAFSFLIDFTQMAIARCNTLRSLVTTNECITSELGSGAQKMVPPTSSVPVDSGCFSSLRIVDRTPTPSTVSRSQVRDSMRSTSSTSFAIVPTMSKIGGTRVFASPPPVVTTSCSPISLWIQFHVPSVIGQLAIDTEARSLLGWYVRDAAFIIDIRPSLIKCDLSVDTVVCDIRQSER</sequence>